<dbReference type="Gene3D" id="3.30.750.24">
    <property type="entry name" value="STAS domain"/>
    <property type="match status" value="1"/>
</dbReference>
<organism evidence="2 3">
    <name type="scientific">Oryza meyeriana var. granulata</name>
    <dbReference type="NCBI Taxonomy" id="110450"/>
    <lineage>
        <taxon>Eukaryota</taxon>
        <taxon>Viridiplantae</taxon>
        <taxon>Streptophyta</taxon>
        <taxon>Embryophyta</taxon>
        <taxon>Tracheophyta</taxon>
        <taxon>Spermatophyta</taxon>
        <taxon>Magnoliopsida</taxon>
        <taxon>Liliopsida</taxon>
        <taxon>Poales</taxon>
        <taxon>Poaceae</taxon>
        <taxon>BOP clade</taxon>
        <taxon>Oryzoideae</taxon>
        <taxon>Oryzeae</taxon>
        <taxon>Oryzinae</taxon>
        <taxon>Oryza</taxon>
        <taxon>Oryza meyeriana</taxon>
    </lineage>
</organism>
<dbReference type="EMBL" id="SPHZ02000001">
    <property type="protein sequence ID" value="KAF0932039.1"/>
    <property type="molecule type" value="Genomic_DNA"/>
</dbReference>
<dbReference type="Proteomes" id="UP000479710">
    <property type="component" value="Unassembled WGS sequence"/>
</dbReference>
<comment type="caution">
    <text evidence="2">The sequence shown here is derived from an EMBL/GenBank/DDBJ whole genome shotgun (WGS) entry which is preliminary data.</text>
</comment>
<dbReference type="Pfam" id="PF01740">
    <property type="entry name" value="STAS"/>
    <property type="match status" value="1"/>
</dbReference>
<dbReference type="InterPro" id="IPR002645">
    <property type="entry name" value="STAS_dom"/>
</dbReference>
<evidence type="ECO:0000313" key="3">
    <source>
        <dbReference type="Proteomes" id="UP000479710"/>
    </source>
</evidence>
<dbReference type="PROSITE" id="PS50801">
    <property type="entry name" value="STAS"/>
    <property type="match status" value="1"/>
</dbReference>
<dbReference type="InterPro" id="IPR036513">
    <property type="entry name" value="STAS_dom_sf"/>
</dbReference>
<reference evidence="2 3" key="1">
    <citation type="submission" date="2019-11" db="EMBL/GenBank/DDBJ databases">
        <title>Whole genome sequence of Oryza granulata.</title>
        <authorList>
            <person name="Li W."/>
        </authorList>
    </citation>
    <scope>NUCLEOTIDE SEQUENCE [LARGE SCALE GENOMIC DNA]</scope>
    <source>
        <strain evidence="3">cv. Menghai</strain>
        <tissue evidence="2">Leaf</tissue>
    </source>
</reference>
<sequence>MRVPSFLVVSIESAINFAISMYLVDRIVRFLREEEESSVKCIILDMSAMAVIDASGLDALAELNRVLNKRNIKVQQ</sequence>
<dbReference type="SUPFAM" id="SSF52091">
    <property type="entry name" value="SpoIIaa-like"/>
    <property type="match status" value="1"/>
</dbReference>
<dbReference type="OrthoDB" id="666452at2759"/>
<dbReference type="AlphaFoldDB" id="A0A6G1F5C5"/>
<dbReference type="CDD" id="cd07042">
    <property type="entry name" value="STAS_SulP_like_sulfate_transporter"/>
    <property type="match status" value="1"/>
</dbReference>
<keyword evidence="3" id="KW-1185">Reference proteome</keyword>
<proteinExistence type="predicted"/>
<gene>
    <name evidence="2" type="ORF">E2562_007844</name>
</gene>
<evidence type="ECO:0000313" key="2">
    <source>
        <dbReference type="EMBL" id="KAF0932039.1"/>
    </source>
</evidence>
<evidence type="ECO:0000259" key="1">
    <source>
        <dbReference type="PROSITE" id="PS50801"/>
    </source>
</evidence>
<feature type="domain" description="STAS" evidence="1">
    <location>
        <begin position="1"/>
        <end position="76"/>
    </location>
</feature>
<protein>
    <recommendedName>
        <fullName evidence="1">STAS domain-containing protein</fullName>
    </recommendedName>
</protein>
<name>A0A6G1F5C5_9ORYZ</name>
<accession>A0A6G1F5C5</accession>